<reference evidence="2" key="2">
    <citation type="journal article" date="2015" name="Data Brief">
        <title>Shoot transcriptome of the giant reed, Arundo donax.</title>
        <authorList>
            <person name="Barrero R.A."/>
            <person name="Guerrero F.D."/>
            <person name="Moolhuijzen P."/>
            <person name="Goolsby J.A."/>
            <person name="Tidwell J."/>
            <person name="Bellgard S.E."/>
            <person name="Bellgard M.I."/>
        </authorList>
    </citation>
    <scope>NUCLEOTIDE SEQUENCE</scope>
    <source>
        <tissue evidence="2">Shoot tissue taken approximately 20 cm above the soil surface</tissue>
    </source>
</reference>
<proteinExistence type="predicted"/>
<keyword evidence="1" id="KW-0732">Signal</keyword>
<dbReference type="EMBL" id="GBRH01180838">
    <property type="protein sequence ID" value="JAE17058.1"/>
    <property type="molecule type" value="Transcribed_RNA"/>
</dbReference>
<accession>A0A0A9G8Q9</accession>
<evidence type="ECO:0008006" key="3">
    <source>
        <dbReference type="Google" id="ProtNLM"/>
    </source>
</evidence>
<name>A0A0A9G8Q9_ARUDO</name>
<dbReference type="AlphaFoldDB" id="A0A0A9G8Q9"/>
<protein>
    <recommendedName>
        <fullName evidence="3">Secreted protein</fullName>
    </recommendedName>
</protein>
<organism evidence="2">
    <name type="scientific">Arundo donax</name>
    <name type="common">Giant reed</name>
    <name type="synonym">Donax arundinaceus</name>
    <dbReference type="NCBI Taxonomy" id="35708"/>
    <lineage>
        <taxon>Eukaryota</taxon>
        <taxon>Viridiplantae</taxon>
        <taxon>Streptophyta</taxon>
        <taxon>Embryophyta</taxon>
        <taxon>Tracheophyta</taxon>
        <taxon>Spermatophyta</taxon>
        <taxon>Magnoliopsida</taxon>
        <taxon>Liliopsida</taxon>
        <taxon>Poales</taxon>
        <taxon>Poaceae</taxon>
        <taxon>PACMAD clade</taxon>
        <taxon>Arundinoideae</taxon>
        <taxon>Arundineae</taxon>
        <taxon>Arundo</taxon>
    </lineage>
</organism>
<evidence type="ECO:0000313" key="2">
    <source>
        <dbReference type="EMBL" id="JAE17058.1"/>
    </source>
</evidence>
<sequence length="66" mass="7156">MAHLSRLTGPRAACVMWCVLLWSSRSTRSRVTPLATKFPAGSAAGFRCRVLSRAIVGRQFPIQAGP</sequence>
<feature type="signal peptide" evidence="1">
    <location>
        <begin position="1"/>
        <end position="29"/>
    </location>
</feature>
<evidence type="ECO:0000256" key="1">
    <source>
        <dbReference type="SAM" id="SignalP"/>
    </source>
</evidence>
<reference evidence="2" key="1">
    <citation type="submission" date="2014-09" db="EMBL/GenBank/DDBJ databases">
        <authorList>
            <person name="Magalhaes I.L.F."/>
            <person name="Oliveira U."/>
            <person name="Santos F.R."/>
            <person name="Vidigal T.H.D.A."/>
            <person name="Brescovit A.D."/>
            <person name="Santos A.J."/>
        </authorList>
    </citation>
    <scope>NUCLEOTIDE SEQUENCE</scope>
    <source>
        <tissue evidence="2">Shoot tissue taken approximately 20 cm above the soil surface</tissue>
    </source>
</reference>
<feature type="chain" id="PRO_5002044836" description="Secreted protein" evidence="1">
    <location>
        <begin position="30"/>
        <end position="66"/>
    </location>
</feature>